<comment type="caution">
    <text evidence="9">The sequence shown here is derived from an EMBL/GenBank/DDBJ whole genome shotgun (WGS) entry which is preliminary data.</text>
</comment>
<dbReference type="CDD" id="cd04164">
    <property type="entry name" value="trmE"/>
    <property type="match status" value="1"/>
</dbReference>
<dbReference type="Proteomes" id="UP000435649">
    <property type="component" value="Unassembled WGS sequence"/>
</dbReference>
<evidence type="ECO:0000256" key="2">
    <source>
        <dbReference type="ARBA" id="ARBA00022694"/>
    </source>
</evidence>
<dbReference type="Pfam" id="PF12631">
    <property type="entry name" value="MnmE_helical"/>
    <property type="match status" value="1"/>
</dbReference>
<evidence type="ECO:0000313" key="9">
    <source>
        <dbReference type="EMBL" id="MST95888.1"/>
    </source>
</evidence>
<keyword evidence="10" id="KW-1185">Reference proteome</keyword>
<keyword evidence="6" id="KW-0378">Hydrolase</keyword>
<dbReference type="GO" id="GO:0030488">
    <property type="term" value="P:tRNA methylation"/>
    <property type="evidence" value="ECO:0007669"/>
    <property type="project" value="TreeGrafter"/>
</dbReference>
<evidence type="ECO:0000313" key="10">
    <source>
        <dbReference type="Proteomes" id="UP000435649"/>
    </source>
</evidence>
<feature type="binding site" evidence="6">
    <location>
        <begin position="265"/>
        <end position="268"/>
    </location>
    <ligand>
        <name>GTP</name>
        <dbReference type="ChEBI" id="CHEBI:37565"/>
    </ligand>
</feature>
<dbReference type="Pfam" id="PF01926">
    <property type="entry name" value="MMR_HSR1"/>
    <property type="match status" value="1"/>
</dbReference>
<dbReference type="EMBL" id="VUNS01000002">
    <property type="protein sequence ID" value="MST95888.1"/>
    <property type="molecule type" value="Genomic_DNA"/>
</dbReference>
<organism evidence="9 10">
    <name type="scientific">Victivallis lenta</name>
    <dbReference type="NCBI Taxonomy" id="2606640"/>
    <lineage>
        <taxon>Bacteria</taxon>
        <taxon>Pseudomonadati</taxon>
        <taxon>Lentisphaerota</taxon>
        <taxon>Lentisphaeria</taxon>
        <taxon>Victivallales</taxon>
        <taxon>Victivallaceae</taxon>
        <taxon>Victivallis</taxon>
    </lineage>
</organism>
<protein>
    <recommendedName>
        <fullName evidence="6">tRNA modification GTPase MnmE</fullName>
        <ecNumber evidence="6">3.6.-.-</ecNumber>
    </recommendedName>
</protein>
<feature type="binding site" evidence="6">
    <location>
        <position position="442"/>
    </location>
    <ligand>
        <name>(6S)-5-formyl-5,6,7,8-tetrahydrofolate</name>
        <dbReference type="ChEBI" id="CHEBI:57457"/>
    </ligand>
</feature>
<keyword evidence="5 6" id="KW-0342">GTP-binding</keyword>
<feature type="binding site" evidence="6">
    <location>
        <begin position="221"/>
        <end position="226"/>
    </location>
    <ligand>
        <name>GTP</name>
        <dbReference type="ChEBI" id="CHEBI:37565"/>
    </ligand>
</feature>
<dbReference type="EC" id="3.6.-.-" evidence="6"/>
<dbReference type="InterPro" id="IPR006073">
    <property type="entry name" value="GTP-bd"/>
</dbReference>
<dbReference type="HAMAP" id="MF_00379">
    <property type="entry name" value="GTPase_MnmE"/>
    <property type="match status" value="1"/>
</dbReference>
<feature type="binding site" evidence="6">
    <location>
        <position position="246"/>
    </location>
    <ligand>
        <name>Mg(2+)</name>
        <dbReference type="ChEBI" id="CHEBI:18420"/>
    </ligand>
</feature>
<dbReference type="PANTHER" id="PTHR42714:SF2">
    <property type="entry name" value="TRNA MODIFICATION GTPASE GTPBP3, MITOCHONDRIAL"/>
    <property type="match status" value="1"/>
</dbReference>
<feature type="binding site" evidence="6">
    <location>
        <begin position="346"/>
        <end position="348"/>
    </location>
    <ligand>
        <name>GTP</name>
        <dbReference type="ChEBI" id="CHEBI:37565"/>
    </ligand>
</feature>
<dbReference type="InterPro" id="IPR005225">
    <property type="entry name" value="Small_GTP-bd"/>
</dbReference>
<dbReference type="InterPro" id="IPR018948">
    <property type="entry name" value="GTP-bd_TrmE_N"/>
</dbReference>
<feature type="binding site" evidence="6">
    <location>
        <begin position="240"/>
        <end position="246"/>
    </location>
    <ligand>
        <name>GTP</name>
        <dbReference type="ChEBI" id="CHEBI:37565"/>
    </ligand>
</feature>
<comment type="subunit">
    <text evidence="6">Homodimer. Heterotetramer of two MnmE and two MnmG subunits.</text>
</comment>
<feature type="binding site" evidence="6">
    <location>
        <position position="245"/>
    </location>
    <ligand>
        <name>K(+)</name>
        <dbReference type="ChEBI" id="CHEBI:29103"/>
    </ligand>
</feature>
<dbReference type="InterPro" id="IPR004520">
    <property type="entry name" value="GTPase_MnmE"/>
</dbReference>
<evidence type="ECO:0000256" key="3">
    <source>
        <dbReference type="ARBA" id="ARBA00022741"/>
    </source>
</evidence>
<dbReference type="Gene3D" id="1.20.120.430">
    <property type="entry name" value="tRNA modification GTPase MnmE domain 2"/>
    <property type="match status" value="1"/>
</dbReference>
<dbReference type="Pfam" id="PF10396">
    <property type="entry name" value="TrmE_N"/>
    <property type="match status" value="1"/>
</dbReference>
<gene>
    <name evidence="6 9" type="primary">mnmE</name>
    <name evidence="6" type="synonym">trmE</name>
    <name evidence="9" type="ORF">FYJ85_02365</name>
</gene>
<dbReference type="NCBIfam" id="TIGR00450">
    <property type="entry name" value="mnmE_trmE_thdF"/>
    <property type="match status" value="1"/>
</dbReference>
<evidence type="ECO:0000256" key="5">
    <source>
        <dbReference type="ARBA" id="ARBA00023134"/>
    </source>
</evidence>
<keyword evidence="6" id="KW-0479">Metal-binding</keyword>
<comment type="subcellular location">
    <subcellularLocation>
        <location evidence="6">Cytoplasm</location>
    </subcellularLocation>
</comment>
<feature type="binding site" evidence="6">
    <location>
        <position position="242"/>
    </location>
    <ligand>
        <name>K(+)</name>
        <dbReference type="ChEBI" id="CHEBI:29103"/>
    </ligand>
</feature>
<dbReference type="SUPFAM" id="SSF52540">
    <property type="entry name" value="P-loop containing nucleoside triphosphate hydrolases"/>
    <property type="match status" value="1"/>
</dbReference>
<dbReference type="PANTHER" id="PTHR42714">
    <property type="entry name" value="TRNA MODIFICATION GTPASE GTPBP3"/>
    <property type="match status" value="1"/>
</dbReference>
<keyword evidence="3 6" id="KW-0547">Nucleotide-binding</keyword>
<evidence type="ECO:0000256" key="6">
    <source>
        <dbReference type="HAMAP-Rule" id="MF_00379"/>
    </source>
</evidence>
<dbReference type="InterPro" id="IPR031168">
    <property type="entry name" value="G_TrmE"/>
</dbReference>
<evidence type="ECO:0000256" key="1">
    <source>
        <dbReference type="ARBA" id="ARBA00011043"/>
    </source>
</evidence>
<dbReference type="GO" id="GO:0002098">
    <property type="term" value="P:tRNA wobble uridine modification"/>
    <property type="evidence" value="ECO:0007669"/>
    <property type="project" value="TreeGrafter"/>
</dbReference>
<accession>A0A844FZW3</accession>
<evidence type="ECO:0000256" key="4">
    <source>
        <dbReference type="ARBA" id="ARBA00022958"/>
    </source>
</evidence>
<dbReference type="GO" id="GO:0005525">
    <property type="term" value="F:GTP binding"/>
    <property type="evidence" value="ECO:0007669"/>
    <property type="project" value="UniProtKB-UniRule"/>
</dbReference>
<keyword evidence="6" id="KW-0963">Cytoplasm</keyword>
<reference evidence="9 10" key="1">
    <citation type="submission" date="2019-08" db="EMBL/GenBank/DDBJ databases">
        <title>In-depth cultivation of the pig gut microbiome towards novel bacterial diversity and tailored functional studies.</title>
        <authorList>
            <person name="Wylensek D."/>
            <person name="Hitch T.C.A."/>
            <person name="Clavel T."/>
        </authorList>
    </citation>
    <scope>NUCLEOTIDE SEQUENCE [LARGE SCALE GENOMIC DNA]</scope>
    <source>
        <strain evidence="9 10">BBE-744-WT-12</strain>
    </source>
</reference>
<dbReference type="GO" id="GO:0046872">
    <property type="term" value="F:metal ion binding"/>
    <property type="evidence" value="ECO:0007669"/>
    <property type="project" value="UniProtKB-KW"/>
</dbReference>
<dbReference type="InterPro" id="IPR025867">
    <property type="entry name" value="MnmE_helical"/>
</dbReference>
<evidence type="ECO:0000256" key="7">
    <source>
        <dbReference type="RuleBase" id="RU003313"/>
    </source>
</evidence>
<dbReference type="AlphaFoldDB" id="A0A844FZW3"/>
<keyword evidence="4 6" id="KW-0630">Potassium</keyword>
<dbReference type="InterPro" id="IPR027266">
    <property type="entry name" value="TrmE/GcvT-like"/>
</dbReference>
<feature type="domain" description="TrmE-type G" evidence="8">
    <location>
        <begin position="211"/>
        <end position="365"/>
    </location>
</feature>
<comment type="cofactor">
    <cofactor evidence="6">
        <name>K(+)</name>
        <dbReference type="ChEBI" id="CHEBI:29103"/>
    </cofactor>
    <text evidence="6">Binds 1 potassium ion per subunit.</text>
</comment>
<comment type="similarity">
    <text evidence="1 6 7">Belongs to the TRAFAC class TrmE-Era-EngA-EngB-Septin-like GTPase superfamily. TrmE GTPase family.</text>
</comment>
<keyword evidence="6" id="KW-0460">Magnesium</keyword>
<evidence type="ECO:0000259" key="8">
    <source>
        <dbReference type="PROSITE" id="PS51709"/>
    </source>
</evidence>
<dbReference type="Gene3D" id="3.40.50.300">
    <property type="entry name" value="P-loop containing nucleotide triphosphate hydrolases"/>
    <property type="match status" value="1"/>
</dbReference>
<dbReference type="CDD" id="cd14858">
    <property type="entry name" value="TrmE_N"/>
    <property type="match status" value="1"/>
</dbReference>
<feature type="binding site" evidence="6">
    <location>
        <position position="240"/>
    </location>
    <ligand>
        <name>K(+)</name>
        <dbReference type="ChEBI" id="CHEBI:29103"/>
    </ligand>
</feature>
<dbReference type="Gene3D" id="3.30.1360.120">
    <property type="entry name" value="Probable tRNA modification gtpase trme, domain 1"/>
    <property type="match status" value="1"/>
</dbReference>
<feature type="binding site" evidence="6">
    <location>
        <position position="225"/>
    </location>
    <ligand>
        <name>Mg(2+)</name>
        <dbReference type="ChEBI" id="CHEBI:18420"/>
    </ligand>
</feature>
<feature type="binding site" evidence="6">
    <location>
        <position position="221"/>
    </location>
    <ligand>
        <name>K(+)</name>
        <dbReference type="ChEBI" id="CHEBI:29103"/>
    </ligand>
</feature>
<sequence>MNTFDNIAAPATGIGGAVSIIRISGPDALAIGRRVWRGRRELGPESRRELLLGRVGIDSALAVFMPGPASYTGDDVVELHCHGGQSAADQALRSVFAAGCRLAEPGEFTFRAFVNGKLDLAQAEAVNDVISAGSDLALRIAEKQLDGVLSRRLEAAYDELNALRAECESHLDFPDEELAWEPDVPARLEALTAQLRELYDTRDIGGALRDGVSVVLAGRPNAGKSSLLNRLLGYERAIVTPIPGTTRDTVEAQTVICNLPVRITDTAGLRESADPIEQMGVERSRKSIAAASVTFWLLDASGGELEAELAEMERADAVNRIAVWNKIDLVPERALPELPCPAVRISARTGAGLDELREAFAVMVAKSPRPAVPEVAVNARAARLLAEALELLPEATARFREEEYELAAIGIRTAMNRVGEITGKTVEPDILDNIFSRFCIGK</sequence>
<feature type="binding site" evidence="6">
    <location>
        <position position="22"/>
    </location>
    <ligand>
        <name>(6S)-5-formyl-5,6,7,8-tetrahydrofolate</name>
        <dbReference type="ChEBI" id="CHEBI:57457"/>
    </ligand>
</feature>
<feature type="binding site" evidence="6">
    <location>
        <position position="117"/>
    </location>
    <ligand>
        <name>(6S)-5-formyl-5,6,7,8-tetrahydrofolate</name>
        <dbReference type="ChEBI" id="CHEBI:57457"/>
    </ligand>
</feature>
<proteinExistence type="inferred from homology"/>
<feature type="binding site" evidence="6">
    <location>
        <position position="78"/>
    </location>
    <ligand>
        <name>(6S)-5-formyl-5,6,7,8-tetrahydrofolate</name>
        <dbReference type="ChEBI" id="CHEBI:57457"/>
    </ligand>
</feature>
<dbReference type="GO" id="GO:0003924">
    <property type="term" value="F:GTPase activity"/>
    <property type="evidence" value="ECO:0007669"/>
    <property type="project" value="UniProtKB-UniRule"/>
</dbReference>
<name>A0A844FZW3_9BACT</name>
<dbReference type="PROSITE" id="PS51709">
    <property type="entry name" value="G_TRME"/>
    <property type="match status" value="1"/>
</dbReference>
<dbReference type="NCBIfam" id="TIGR00231">
    <property type="entry name" value="small_GTP"/>
    <property type="match status" value="1"/>
</dbReference>
<dbReference type="InterPro" id="IPR027368">
    <property type="entry name" value="MnmE_dom2"/>
</dbReference>
<dbReference type="RefSeq" id="WP_154416876.1">
    <property type="nucleotide sequence ID" value="NZ_CALXOB010000031.1"/>
</dbReference>
<keyword evidence="2 6" id="KW-0819">tRNA processing</keyword>
<comment type="caution">
    <text evidence="6">Lacks conserved residue(s) required for the propagation of feature annotation.</text>
</comment>
<dbReference type="GO" id="GO:0005829">
    <property type="term" value="C:cytosol"/>
    <property type="evidence" value="ECO:0007669"/>
    <property type="project" value="TreeGrafter"/>
</dbReference>
<comment type="function">
    <text evidence="6">Exhibits a very high intrinsic GTPase hydrolysis rate. Involved in the addition of a carboxymethylaminomethyl (cmnm) group at the wobble position (U34) of certain tRNAs, forming tRNA-cmnm(5)s(2)U34.</text>
</comment>
<dbReference type="InterPro" id="IPR027417">
    <property type="entry name" value="P-loop_NTPase"/>
</dbReference>